<gene>
    <name evidence="2" type="ORF">HU200_034159</name>
</gene>
<dbReference type="Pfam" id="PF03478">
    <property type="entry name" value="Beta-prop_KIB1-4"/>
    <property type="match status" value="1"/>
</dbReference>
<dbReference type="InterPro" id="IPR005174">
    <property type="entry name" value="KIB1-4_b-propeller"/>
</dbReference>
<dbReference type="PANTHER" id="PTHR33110">
    <property type="entry name" value="F-BOX/KELCH-REPEAT PROTEIN-RELATED"/>
    <property type="match status" value="1"/>
</dbReference>
<dbReference type="SUPFAM" id="SSF81383">
    <property type="entry name" value="F-box domain"/>
    <property type="match status" value="1"/>
</dbReference>
<dbReference type="Gene3D" id="1.20.1280.50">
    <property type="match status" value="1"/>
</dbReference>
<dbReference type="InterPro" id="IPR036047">
    <property type="entry name" value="F-box-like_dom_sf"/>
</dbReference>
<dbReference type="Proteomes" id="UP000636709">
    <property type="component" value="Unassembled WGS sequence"/>
</dbReference>
<evidence type="ECO:0000313" key="2">
    <source>
        <dbReference type="EMBL" id="KAF8700800.1"/>
    </source>
</evidence>
<name>A0A835BK32_9POAL</name>
<dbReference type="PANTHER" id="PTHR33110:SF71">
    <property type="entry name" value="F-BOX_KELCH-REPEAT PROTEIN"/>
    <property type="match status" value="1"/>
</dbReference>
<dbReference type="EMBL" id="JACEFO010001825">
    <property type="protein sequence ID" value="KAF8700800.1"/>
    <property type="molecule type" value="Genomic_DNA"/>
</dbReference>
<reference evidence="2" key="1">
    <citation type="submission" date="2020-07" db="EMBL/GenBank/DDBJ databases">
        <title>Genome sequence and genetic diversity analysis of an under-domesticated orphan crop, white fonio (Digitaria exilis).</title>
        <authorList>
            <person name="Bennetzen J.L."/>
            <person name="Chen S."/>
            <person name="Ma X."/>
            <person name="Wang X."/>
            <person name="Yssel A.E.J."/>
            <person name="Chaluvadi S.R."/>
            <person name="Johnson M."/>
            <person name="Gangashetty P."/>
            <person name="Hamidou F."/>
            <person name="Sanogo M.D."/>
            <person name="Zwaenepoel A."/>
            <person name="Wallace J."/>
            <person name="Van De Peer Y."/>
            <person name="Van Deynze A."/>
        </authorList>
    </citation>
    <scope>NUCLEOTIDE SEQUENCE</scope>
    <source>
        <tissue evidence="2">Leaves</tissue>
    </source>
</reference>
<dbReference type="AlphaFoldDB" id="A0A835BK32"/>
<accession>A0A835BK32</accession>
<evidence type="ECO:0000259" key="1">
    <source>
        <dbReference type="Pfam" id="PF03478"/>
    </source>
</evidence>
<protein>
    <recommendedName>
        <fullName evidence="1">KIB1-4 beta-propeller domain-containing protein</fullName>
    </recommendedName>
</protein>
<sequence length="708" mass="77710">MSQHHRHNMDDRDLDSAALWAAVDSAAAQASRVRSASVDDDLRGEVLQPARPFKSPRLASTPYATPPPVAVPLPLPPPPAHASTYPTPDAAAASRSRLVVVESPPPEPWGVHKGSPIAAVAAEGYLLPSLSVDNFRKYQEVALSVRLSSLLPPLCLLCFRGGRFSDGWGSCDRREKRFNKPNHDIPSTAETRAKNKACQDETWKNSDRSFGRCNRFHTAKLKNKMAYQSSWLLALSAPTRAVASPVHVRCSTNCPRAHRGVSLPVSLDPDVFVHRDDVSLTLACCSGVYLRSLQGLARRGARTMADATPRARQPPSWADIPRDLAGMVLRLLPAQADRARFAAVCPQWRAAARELPLPPPLPLLALPDGTFYSIPHGMPFRFPGFGCAGYKSACCGRWLVFPRDDGCYLVDPFAGATVTLPPLSRVRLRPPNAVAEYVELPGLSMFYPYATWMHIQSSEKMPVINKIVMCSPNLVAAFAGSTLVGAGQNSQIIVCQPGASSWSVLAKYPCKLFEDMAFYQGKLYALANDENLLIVNISQDPITGDPQISRIGQVISGDNPWHSTIVPGEATDKKKLYLVESGGALLMVRRRVCCTLVGETVVAGQSEFEVFKADLEHSQWVNVTTLGNEMLFLGRPCSKAMSASQHGMPGDQIFFLDDVLENYCKEYSFHEETTSVSVYDMKSGQVSSPLPMIWKHDMILATWLFPWE</sequence>
<comment type="caution">
    <text evidence="2">The sequence shown here is derived from an EMBL/GenBank/DDBJ whole genome shotgun (WGS) entry which is preliminary data.</text>
</comment>
<evidence type="ECO:0000313" key="3">
    <source>
        <dbReference type="Proteomes" id="UP000636709"/>
    </source>
</evidence>
<dbReference type="OrthoDB" id="762052at2759"/>
<keyword evidence="3" id="KW-1185">Reference proteome</keyword>
<feature type="domain" description="KIB1-4 beta-propeller" evidence="1">
    <location>
        <begin position="372"/>
        <end position="680"/>
    </location>
</feature>
<proteinExistence type="predicted"/>
<organism evidence="2 3">
    <name type="scientific">Digitaria exilis</name>
    <dbReference type="NCBI Taxonomy" id="1010633"/>
    <lineage>
        <taxon>Eukaryota</taxon>
        <taxon>Viridiplantae</taxon>
        <taxon>Streptophyta</taxon>
        <taxon>Embryophyta</taxon>
        <taxon>Tracheophyta</taxon>
        <taxon>Spermatophyta</taxon>
        <taxon>Magnoliopsida</taxon>
        <taxon>Liliopsida</taxon>
        <taxon>Poales</taxon>
        <taxon>Poaceae</taxon>
        <taxon>PACMAD clade</taxon>
        <taxon>Panicoideae</taxon>
        <taxon>Panicodae</taxon>
        <taxon>Paniceae</taxon>
        <taxon>Anthephorinae</taxon>
        <taxon>Digitaria</taxon>
    </lineage>
</organism>